<accession>Q2GPQ4</accession>
<evidence type="ECO:0000256" key="1">
    <source>
        <dbReference type="SAM" id="MobiDB-lite"/>
    </source>
</evidence>
<dbReference type="eggNOG" id="ENOG502T4I1">
    <property type="taxonomic scope" value="Eukaryota"/>
</dbReference>
<organism evidence="2 3">
    <name type="scientific">Chaetomium globosum (strain ATCC 6205 / CBS 148.51 / DSM 1962 / NBRC 6347 / NRRL 1970)</name>
    <name type="common">Soil fungus</name>
    <dbReference type="NCBI Taxonomy" id="306901"/>
    <lineage>
        <taxon>Eukaryota</taxon>
        <taxon>Fungi</taxon>
        <taxon>Dikarya</taxon>
        <taxon>Ascomycota</taxon>
        <taxon>Pezizomycotina</taxon>
        <taxon>Sordariomycetes</taxon>
        <taxon>Sordariomycetidae</taxon>
        <taxon>Sordariales</taxon>
        <taxon>Chaetomiaceae</taxon>
        <taxon>Chaetomium</taxon>
    </lineage>
</organism>
<sequence length="177" mass="19775">MESQTESDSLTQAEDAPKPGKPAKPQRRPVPDDVARGAIVWLPGMRFINKKRLVQHLPLQIFDHPVLIYNKSNQTMVNVFLITSFKEGESLVGKFQHQADFRSRQIPLAPAPPHPDNGMQLTLAGGRVWPRESYISLSLFTVPIKVMREESSGPWALSPDSLRALDEMVAALPSTRI</sequence>
<dbReference type="OrthoDB" id="3537171at2759"/>
<dbReference type="VEuPathDB" id="FungiDB:CHGG_10050"/>
<feature type="region of interest" description="Disordered" evidence="1">
    <location>
        <begin position="1"/>
        <end position="31"/>
    </location>
</feature>
<evidence type="ECO:0000313" key="3">
    <source>
        <dbReference type="Proteomes" id="UP000001056"/>
    </source>
</evidence>
<dbReference type="OMA" id="WPRESYI"/>
<reference evidence="3" key="1">
    <citation type="journal article" date="2015" name="Genome Announc.">
        <title>Draft genome sequence of the cellulolytic fungus Chaetomium globosum.</title>
        <authorList>
            <person name="Cuomo C.A."/>
            <person name="Untereiner W.A."/>
            <person name="Ma L.-J."/>
            <person name="Grabherr M."/>
            <person name="Birren B.W."/>
        </authorList>
    </citation>
    <scope>NUCLEOTIDE SEQUENCE [LARGE SCALE GENOMIC DNA]</scope>
    <source>
        <strain evidence="3">ATCC 6205 / CBS 148.51 / DSM 1962 / NBRC 6347 / NRRL 1970</strain>
    </source>
</reference>
<dbReference type="PANTHER" id="PTHR37048">
    <property type="entry name" value="QUESTIONABLE PROTEIN"/>
    <property type="match status" value="1"/>
</dbReference>
<feature type="compositionally biased region" description="Polar residues" evidence="1">
    <location>
        <begin position="1"/>
        <end position="12"/>
    </location>
</feature>
<dbReference type="Proteomes" id="UP000001056">
    <property type="component" value="Unassembled WGS sequence"/>
</dbReference>
<gene>
    <name evidence="2" type="ORF">CHGG_10050</name>
</gene>
<name>Q2GPQ4_CHAGB</name>
<proteinExistence type="predicted"/>
<evidence type="ECO:0000313" key="2">
    <source>
        <dbReference type="EMBL" id="EAQ83646.1"/>
    </source>
</evidence>
<dbReference type="RefSeq" id="XP_001227977.1">
    <property type="nucleotide sequence ID" value="XM_001227976.1"/>
</dbReference>
<dbReference type="InParanoid" id="Q2GPQ4"/>
<dbReference type="GeneID" id="4395971"/>
<dbReference type="HOGENOM" id="CLU_129952_0_0_1"/>
<protein>
    <submittedName>
        <fullName evidence="2">Uncharacterized protein</fullName>
    </submittedName>
</protein>
<dbReference type="EMBL" id="CH408035">
    <property type="protein sequence ID" value="EAQ83646.1"/>
    <property type="molecule type" value="Genomic_DNA"/>
</dbReference>
<dbReference type="AlphaFoldDB" id="Q2GPQ4"/>
<keyword evidence="3" id="KW-1185">Reference proteome</keyword>
<dbReference type="PANTHER" id="PTHR37048:SF2">
    <property type="entry name" value="QUESTIONABLE PROTEIN"/>
    <property type="match status" value="1"/>
</dbReference>